<dbReference type="CDD" id="cd09917">
    <property type="entry name" value="F-box_SF"/>
    <property type="match status" value="1"/>
</dbReference>
<feature type="compositionally biased region" description="Low complexity" evidence="1">
    <location>
        <begin position="450"/>
        <end position="464"/>
    </location>
</feature>
<feature type="domain" description="F-box" evidence="2">
    <location>
        <begin position="23"/>
        <end position="63"/>
    </location>
</feature>
<dbReference type="InterPro" id="IPR001810">
    <property type="entry name" value="F-box_dom"/>
</dbReference>
<dbReference type="EMBL" id="JARKIF010000039">
    <property type="protein sequence ID" value="KAJ7609652.1"/>
    <property type="molecule type" value="Genomic_DNA"/>
</dbReference>
<organism evidence="3 4">
    <name type="scientific">Roridomyces roridus</name>
    <dbReference type="NCBI Taxonomy" id="1738132"/>
    <lineage>
        <taxon>Eukaryota</taxon>
        <taxon>Fungi</taxon>
        <taxon>Dikarya</taxon>
        <taxon>Basidiomycota</taxon>
        <taxon>Agaricomycotina</taxon>
        <taxon>Agaricomycetes</taxon>
        <taxon>Agaricomycetidae</taxon>
        <taxon>Agaricales</taxon>
        <taxon>Marasmiineae</taxon>
        <taxon>Mycenaceae</taxon>
        <taxon>Roridomyces</taxon>
    </lineage>
</organism>
<keyword evidence="4" id="KW-1185">Reference proteome</keyword>
<feature type="compositionally biased region" description="Polar residues" evidence="1">
    <location>
        <begin position="427"/>
        <end position="447"/>
    </location>
</feature>
<evidence type="ECO:0000313" key="4">
    <source>
        <dbReference type="Proteomes" id="UP001221142"/>
    </source>
</evidence>
<feature type="compositionally biased region" description="Low complexity" evidence="1">
    <location>
        <begin position="484"/>
        <end position="494"/>
    </location>
</feature>
<dbReference type="Pfam" id="PF12937">
    <property type="entry name" value="F-box-like"/>
    <property type="match status" value="1"/>
</dbReference>
<evidence type="ECO:0000256" key="1">
    <source>
        <dbReference type="SAM" id="MobiDB-lite"/>
    </source>
</evidence>
<dbReference type="GO" id="GO:0006396">
    <property type="term" value="P:RNA processing"/>
    <property type="evidence" value="ECO:0007669"/>
    <property type="project" value="InterPro"/>
</dbReference>
<dbReference type="Proteomes" id="UP001221142">
    <property type="component" value="Unassembled WGS sequence"/>
</dbReference>
<evidence type="ECO:0000313" key="3">
    <source>
        <dbReference type="EMBL" id="KAJ7609652.1"/>
    </source>
</evidence>
<feature type="region of interest" description="Disordered" evidence="1">
    <location>
        <begin position="407"/>
        <end position="531"/>
    </location>
</feature>
<accession>A0AAD7F8Y8</accession>
<dbReference type="InterPro" id="IPR036389">
    <property type="entry name" value="RNase_III_sf"/>
</dbReference>
<dbReference type="InterPro" id="IPR036047">
    <property type="entry name" value="F-box-like_dom_sf"/>
</dbReference>
<dbReference type="AlphaFoldDB" id="A0AAD7F8Y8"/>
<dbReference type="GO" id="GO:0004525">
    <property type="term" value="F:ribonuclease III activity"/>
    <property type="evidence" value="ECO:0007669"/>
    <property type="project" value="InterPro"/>
</dbReference>
<sequence>MRNLHPSRFPTSVLTPVPVCSELPLDICLNIFGFCSPFDLAQLSLASKFLRAFSQRNNHLWNFAFLNICRGQCPPLPPPPIVEASGNYSPEACALWIFGGGLCTSKCKGELLFQGNALWHDKKHQCRNEWLPREAYTLDGPELVYRYSLRAVERAQSERVQATAVSFGSSWRHPERIPVRNTEQLDLECVLRARDRLPIAQNARELRIWQKLYFDEKDIVERANLLFIKSMSMAEREKVQGVLRCPAALGVFKAFNRDLELITTTVWAQIRALTLSQLEYMENGLLLGAPRPTDKHLVSGLGTNAVIGQFLKELYIIDKRTEKKTAGDVFETLLGALVADRGTDVVQLWITSAFQPIILAAVAAFYDIDNMIEVQPEDHGKHSATQLKQAESVRLGKRPSRFNYDVAIQEPSQKRMRASQDAPRTTIPLSQSVPKASISCSPGSSENRVGGARSTSMRMSSSASVENQYPQVQAHPHSPPHPTLLPLSSSNHSLNGSRKRHADGADSQYHERPQKKHHAGDSSADSFNSNTRPLLPPLSKCLIPPSLVLIAQYYRLPLSRTTQSQTRFLITPPDGTVAKSTARRA</sequence>
<comment type="caution">
    <text evidence="3">The sequence shown here is derived from an EMBL/GenBank/DDBJ whole genome shotgun (WGS) entry which is preliminary data.</text>
</comment>
<feature type="compositionally biased region" description="Basic and acidic residues" evidence="1">
    <location>
        <begin position="502"/>
        <end position="512"/>
    </location>
</feature>
<dbReference type="SMART" id="SM00256">
    <property type="entry name" value="FBOX"/>
    <property type="match status" value="1"/>
</dbReference>
<evidence type="ECO:0000259" key="2">
    <source>
        <dbReference type="SMART" id="SM00256"/>
    </source>
</evidence>
<dbReference type="SUPFAM" id="SSF69065">
    <property type="entry name" value="RNase III domain-like"/>
    <property type="match status" value="1"/>
</dbReference>
<dbReference type="SUPFAM" id="SSF81383">
    <property type="entry name" value="F-box domain"/>
    <property type="match status" value="1"/>
</dbReference>
<protein>
    <recommendedName>
        <fullName evidence="2">F-box domain-containing protein</fullName>
    </recommendedName>
</protein>
<name>A0AAD7F8Y8_9AGAR</name>
<proteinExistence type="predicted"/>
<reference evidence="3" key="1">
    <citation type="submission" date="2023-03" db="EMBL/GenBank/DDBJ databases">
        <title>Massive genome expansion in bonnet fungi (Mycena s.s.) driven by repeated elements and novel gene families across ecological guilds.</title>
        <authorList>
            <consortium name="Lawrence Berkeley National Laboratory"/>
            <person name="Harder C.B."/>
            <person name="Miyauchi S."/>
            <person name="Viragh M."/>
            <person name="Kuo A."/>
            <person name="Thoen E."/>
            <person name="Andreopoulos B."/>
            <person name="Lu D."/>
            <person name="Skrede I."/>
            <person name="Drula E."/>
            <person name="Henrissat B."/>
            <person name="Morin E."/>
            <person name="Kohler A."/>
            <person name="Barry K."/>
            <person name="LaButti K."/>
            <person name="Morin E."/>
            <person name="Salamov A."/>
            <person name="Lipzen A."/>
            <person name="Mereny Z."/>
            <person name="Hegedus B."/>
            <person name="Baldrian P."/>
            <person name="Stursova M."/>
            <person name="Weitz H."/>
            <person name="Taylor A."/>
            <person name="Grigoriev I.V."/>
            <person name="Nagy L.G."/>
            <person name="Martin F."/>
            <person name="Kauserud H."/>
        </authorList>
    </citation>
    <scope>NUCLEOTIDE SEQUENCE</scope>
    <source>
        <strain evidence="3">9284</strain>
    </source>
</reference>
<gene>
    <name evidence="3" type="ORF">FB45DRAFT_1123916</name>
</gene>